<dbReference type="PRINTS" id="PR00315">
    <property type="entry name" value="ELONGATNFCT"/>
</dbReference>
<evidence type="ECO:0000256" key="1">
    <source>
        <dbReference type="ARBA" id="ARBA00003982"/>
    </source>
</evidence>
<evidence type="ECO:0000259" key="11">
    <source>
        <dbReference type="PROSITE" id="PS51722"/>
    </source>
</evidence>
<evidence type="ECO:0000256" key="6">
    <source>
        <dbReference type="ARBA" id="ARBA00022490"/>
    </source>
</evidence>
<comment type="caution">
    <text evidence="12">The sequence shown here is derived from an EMBL/GenBank/DDBJ whole genome shotgun (WGS) entry which is preliminary data.</text>
</comment>
<keyword evidence="6" id="KW-0963">Cytoplasm</keyword>
<keyword evidence="10" id="KW-0342">GTP-binding</keyword>
<dbReference type="InterPro" id="IPR009000">
    <property type="entry name" value="Transl_B-barrel_sf"/>
</dbReference>
<dbReference type="AlphaFoldDB" id="A0A9Q0HWQ4"/>
<dbReference type="PROSITE" id="PS51722">
    <property type="entry name" value="G_TR_2"/>
    <property type="match status" value="2"/>
</dbReference>
<dbReference type="PROSITE" id="PS00301">
    <property type="entry name" value="G_TR_1"/>
    <property type="match status" value="2"/>
</dbReference>
<comment type="similarity">
    <text evidence="3">Belongs to the TRAFAC class translation factor GTPase superfamily. Classic translation factor GTPase family. EF-Tu/EF-1A subfamily.</text>
</comment>
<dbReference type="GO" id="GO:0005525">
    <property type="term" value="F:GTP binding"/>
    <property type="evidence" value="ECO:0007669"/>
    <property type="project" value="UniProtKB-KW"/>
</dbReference>
<evidence type="ECO:0000256" key="9">
    <source>
        <dbReference type="ARBA" id="ARBA00022917"/>
    </source>
</evidence>
<dbReference type="FunFam" id="2.40.30.10:FF:000005">
    <property type="entry name" value="Elongation factor 1-alpha"/>
    <property type="match status" value="2"/>
</dbReference>
<keyword evidence="13" id="KW-1185">Reference proteome</keyword>
<evidence type="ECO:0000256" key="3">
    <source>
        <dbReference type="ARBA" id="ARBA00007249"/>
    </source>
</evidence>
<proteinExistence type="inferred from homology"/>
<dbReference type="GO" id="GO:0003924">
    <property type="term" value="F:GTPase activity"/>
    <property type="evidence" value="ECO:0007669"/>
    <property type="project" value="InterPro"/>
</dbReference>
<name>A0A9Q0HWQ4_9POAL</name>
<dbReference type="Proteomes" id="UP001151287">
    <property type="component" value="Unassembled WGS sequence"/>
</dbReference>
<feature type="domain" description="Tr-type G" evidence="11">
    <location>
        <begin position="5"/>
        <end position="230"/>
    </location>
</feature>
<dbReference type="CDD" id="cd03693">
    <property type="entry name" value="EF1_alpha_II"/>
    <property type="match status" value="2"/>
</dbReference>
<keyword evidence="5" id="KW-0488">Methylation</keyword>
<dbReference type="InterPro" id="IPR004161">
    <property type="entry name" value="EFTu-like_2"/>
</dbReference>
<dbReference type="Pfam" id="PF03144">
    <property type="entry name" value="GTP_EFTU_D2"/>
    <property type="match status" value="2"/>
</dbReference>
<keyword evidence="8" id="KW-0251">Elongation factor</keyword>
<evidence type="ECO:0000256" key="7">
    <source>
        <dbReference type="ARBA" id="ARBA00022741"/>
    </source>
</evidence>
<evidence type="ECO:0000256" key="4">
    <source>
        <dbReference type="ARBA" id="ARBA00013870"/>
    </source>
</evidence>
<dbReference type="SUPFAM" id="SSF50447">
    <property type="entry name" value="Translation proteins"/>
    <property type="match status" value="2"/>
</dbReference>
<evidence type="ECO:0000256" key="10">
    <source>
        <dbReference type="ARBA" id="ARBA00023134"/>
    </source>
</evidence>
<dbReference type="SUPFAM" id="SSF50465">
    <property type="entry name" value="EF-Tu/eEF-1alpha/eIF2-gamma C-terminal domain"/>
    <property type="match status" value="2"/>
</dbReference>
<comment type="subcellular location">
    <subcellularLocation>
        <location evidence="2">Cytoplasm</location>
    </subcellularLocation>
</comment>
<keyword evidence="7" id="KW-0547">Nucleotide-binding</keyword>
<dbReference type="GO" id="GO:0005737">
    <property type="term" value="C:cytoplasm"/>
    <property type="evidence" value="ECO:0007669"/>
    <property type="project" value="UniProtKB-SubCell"/>
</dbReference>
<dbReference type="InterPro" id="IPR054696">
    <property type="entry name" value="GTP-eEF1A_C"/>
</dbReference>
<feature type="domain" description="Tr-type G" evidence="11">
    <location>
        <begin position="463"/>
        <end position="688"/>
    </location>
</feature>
<dbReference type="Gene3D" id="3.40.50.300">
    <property type="entry name" value="P-loop containing nucleotide triphosphate hydrolases"/>
    <property type="match status" value="2"/>
</dbReference>
<dbReference type="Pfam" id="PF22594">
    <property type="entry name" value="GTP-eEF1A_C"/>
    <property type="match status" value="2"/>
</dbReference>
<organism evidence="12 13">
    <name type="scientific">Rhynchospora breviuscula</name>
    <dbReference type="NCBI Taxonomy" id="2022672"/>
    <lineage>
        <taxon>Eukaryota</taxon>
        <taxon>Viridiplantae</taxon>
        <taxon>Streptophyta</taxon>
        <taxon>Embryophyta</taxon>
        <taxon>Tracheophyta</taxon>
        <taxon>Spermatophyta</taxon>
        <taxon>Magnoliopsida</taxon>
        <taxon>Liliopsida</taxon>
        <taxon>Poales</taxon>
        <taxon>Cyperaceae</taxon>
        <taxon>Cyperoideae</taxon>
        <taxon>Rhynchosporeae</taxon>
        <taxon>Rhynchospora</taxon>
    </lineage>
</organism>
<dbReference type="NCBIfam" id="TIGR00483">
    <property type="entry name" value="EF-1_alpha"/>
    <property type="match status" value="2"/>
</dbReference>
<dbReference type="Pfam" id="PF00009">
    <property type="entry name" value="GTP_EFTU"/>
    <property type="match status" value="2"/>
</dbReference>
<protein>
    <recommendedName>
        <fullName evidence="4">Elongation factor 1-alpha</fullName>
    </recommendedName>
</protein>
<dbReference type="OrthoDB" id="594372at2759"/>
<evidence type="ECO:0000313" key="12">
    <source>
        <dbReference type="EMBL" id="KAJ1701276.1"/>
    </source>
</evidence>
<dbReference type="Gene3D" id="2.40.30.10">
    <property type="entry name" value="Translation factors"/>
    <property type="match status" value="4"/>
</dbReference>
<dbReference type="InterPro" id="IPR009001">
    <property type="entry name" value="Transl_elong_EF1A/Init_IF2_C"/>
</dbReference>
<dbReference type="InterPro" id="IPR050100">
    <property type="entry name" value="TRAFAC_GTPase_members"/>
</dbReference>
<dbReference type="SUPFAM" id="SSF52540">
    <property type="entry name" value="P-loop containing nucleoside triphosphate hydrolases"/>
    <property type="match status" value="2"/>
</dbReference>
<dbReference type="CDD" id="cd01883">
    <property type="entry name" value="EF1_alpha"/>
    <property type="match status" value="2"/>
</dbReference>
<dbReference type="InterPro" id="IPR031157">
    <property type="entry name" value="G_TR_CS"/>
</dbReference>
<dbReference type="NCBIfam" id="NF008969">
    <property type="entry name" value="PRK12317.1"/>
    <property type="match status" value="2"/>
</dbReference>
<dbReference type="GO" id="GO:0003729">
    <property type="term" value="F:mRNA binding"/>
    <property type="evidence" value="ECO:0007669"/>
    <property type="project" value="UniProtKB-ARBA"/>
</dbReference>
<reference evidence="12" key="1">
    <citation type="journal article" date="2022" name="Cell">
        <title>Repeat-based holocentromeres influence genome architecture and karyotype evolution.</title>
        <authorList>
            <person name="Hofstatter P.G."/>
            <person name="Thangavel G."/>
            <person name="Lux T."/>
            <person name="Neumann P."/>
            <person name="Vondrak T."/>
            <person name="Novak P."/>
            <person name="Zhang M."/>
            <person name="Costa L."/>
            <person name="Castellani M."/>
            <person name="Scott A."/>
            <person name="Toegelov H."/>
            <person name="Fuchs J."/>
            <person name="Mata-Sucre Y."/>
            <person name="Dias Y."/>
            <person name="Vanzela A.L.L."/>
            <person name="Huettel B."/>
            <person name="Almeida C.C.S."/>
            <person name="Simkova H."/>
            <person name="Souza G."/>
            <person name="Pedrosa-Harand A."/>
            <person name="Macas J."/>
            <person name="Mayer K.F.X."/>
            <person name="Houben A."/>
            <person name="Marques A."/>
        </authorList>
    </citation>
    <scope>NUCLEOTIDE SEQUENCE</scope>
    <source>
        <strain evidence="12">RhyBre1mFocal</strain>
    </source>
</reference>
<dbReference type="PANTHER" id="PTHR23115">
    <property type="entry name" value="TRANSLATION FACTOR"/>
    <property type="match status" value="1"/>
</dbReference>
<evidence type="ECO:0000256" key="8">
    <source>
        <dbReference type="ARBA" id="ARBA00022768"/>
    </source>
</evidence>
<evidence type="ECO:0000313" key="13">
    <source>
        <dbReference type="Proteomes" id="UP001151287"/>
    </source>
</evidence>
<dbReference type="InterPro" id="IPR000795">
    <property type="entry name" value="T_Tr_GTP-bd_dom"/>
</dbReference>
<dbReference type="CDD" id="cd03705">
    <property type="entry name" value="EF1_alpha_III"/>
    <property type="match status" value="2"/>
</dbReference>
<dbReference type="InterPro" id="IPR004539">
    <property type="entry name" value="Transl_elong_EF1A_euk/arc"/>
</dbReference>
<gene>
    <name evidence="12" type="ORF">LUZ63_001055</name>
</gene>
<dbReference type="FunFam" id="3.40.50.300:FF:000255">
    <property type="entry name" value="Elongation factor 1-alpha"/>
    <property type="match status" value="2"/>
</dbReference>
<keyword evidence="9" id="KW-0648">Protein biosynthesis</keyword>
<dbReference type="EMBL" id="JAMQYH010000001">
    <property type="protein sequence ID" value="KAJ1701276.1"/>
    <property type="molecule type" value="Genomic_DNA"/>
</dbReference>
<sequence length="905" mass="99754">MGKEKVHISLVVIGHVDSGKSTTTGHLIYKLGGIDKRVIERFEKEAAEMNKRSFKYAWVLDKLKAERERGITIDIALWKFETTKYYCTVIDAPGHRDFIKNMITGTSQADCAVLIIDSTTGGFEAGISKDGQTREHALLAFTLGVKQMICCCNKMDATTPKYSKARYDEIVKEVSSYLKKVGYNPDKIPFVPISGFEGDNMIERSTNLDWYKGPTLLEALDMINEPKRPSDKPLRLPLQDVYKIGGIGTVPVGRVETGIIKPGMVVTFGPSGLTTEVKSVEMHHEALQEALPGDNVGFNVKNVAVKDLKRGFVASNSKDDPAKEAANFTAQVIIMNHPGQISNGYAPVLDCHTSHIAVKFAEITTKIDRRSGKELEKEPKFLKNGDAGFVKMIPTKPMVVETFSEYPPLGRFAVRDMRQTVAVGVVKAVEKKDASGAKVTKSPPIQDSIKKIAFTSQTMGKEKVHISLVVIGHVDSGKSTTTGHLIYKLGGIDKRVIERFEKEAAEMNKRSFKYAWVLDKLKAERERGITIDIALWKFETTKYYCTVIDAPGHRDFIKNMITGTSQADCAVLIIDSTTGGFEAGISKDGQTREHALLAFTLGVKQMICCCNKMDATTPKYSKARYDEIVKEVSSYLKKVGYNPDKIPFVPISGFEGDNMIERSTNLDWYKGPTLLEALDMINEPKRPSDKPLRLPLQDVYKIGGIGTVPVGRVETGIIKPGMVVTFGPSGLTTEVKSVEMHHEALQEALPGDNVGFNVKNVAVKDLKRGYVASNSKDDPAKEAANFTAQVIIMNHPGQISNGYAPVLDCHTSHIAVKFAEITTKIDRRSGKELEKEPKFLKNGDAGFVKMIPTKPMVVETFSEYPPLGRFAVRDMRQTVAVGVVKAVEKKDASGAKVTKAAQKKK</sequence>
<dbReference type="FunFam" id="2.40.30.10:FF:000003">
    <property type="entry name" value="Elongation factor 1-alpha"/>
    <property type="match status" value="2"/>
</dbReference>
<evidence type="ECO:0000256" key="2">
    <source>
        <dbReference type="ARBA" id="ARBA00004496"/>
    </source>
</evidence>
<dbReference type="InterPro" id="IPR027417">
    <property type="entry name" value="P-loop_NTPase"/>
</dbReference>
<dbReference type="GO" id="GO:0003746">
    <property type="term" value="F:translation elongation factor activity"/>
    <property type="evidence" value="ECO:0007669"/>
    <property type="project" value="UniProtKB-KW"/>
</dbReference>
<accession>A0A9Q0HWQ4</accession>
<comment type="function">
    <text evidence="1">This protein promotes the GTP-dependent binding of aminoacyl-tRNA to the A-site of ribosomes during protein biosynthesis.</text>
</comment>
<dbReference type="HAMAP" id="MF_00118_A">
    <property type="entry name" value="EF_Tu_A"/>
    <property type="match status" value="2"/>
</dbReference>
<evidence type="ECO:0000256" key="5">
    <source>
        <dbReference type="ARBA" id="ARBA00022481"/>
    </source>
</evidence>